<sequence>MEPLVRSSVTSPPAIAGAASPSPSRPRRRTPPDAAAFPKPRAVVPYAGIKSTCLHHLQPRAPRRQRARLRAGAGDSPTSSSDADGQAEALPSFQGDNHDMKTSKHCETGGSNSGGSRAGLFRTPISGGVHTATAVHDLPPPARAVRNLMEQARFAHLCTVMSRMHHRRAGYPFGSLVDFVPDPMGHPIFSLSPLAIHTRNLLEDPRCTIVVQVPGWSGLSNARVTIFGDVFPLPADLQEWAHEQYVTKHQQWASHQWGNFYYYKMQTISDVYFIGGFGTVAWIDVKEYEALKPDKIAADGGEQSLKELNAMYSKPLKELLSTEGEVDDAALISIDSKGIDIRVRQGAQFNIQRIAFELDHSVETLEEAKEAIRRILGKSRWHAKF</sequence>
<feature type="compositionally biased region" description="Basic and acidic residues" evidence="1">
    <location>
        <begin position="96"/>
        <end position="107"/>
    </location>
</feature>
<dbReference type="Proteomes" id="UP000006038">
    <property type="component" value="Unassembled WGS sequence"/>
</dbReference>
<name>J3L9K3_ORYBR</name>
<reference evidence="3" key="1">
    <citation type="submission" date="2013-04" db="UniProtKB">
        <authorList>
            <consortium name="EnsemblPlants"/>
        </authorList>
    </citation>
    <scope>IDENTIFICATION</scope>
</reference>
<feature type="domain" description="CREG-like beta-barrel" evidence="2">
    <location>
        <begin position="142"/>
        <end position="289"/>
    </location>
</feature>
<dbReference type="Pfam" id="PF13883">
    <property type="entry name" value="CREG_beta-barrel"/>
    <property type="match status" value="1"/>
</dbReference>
<dbReference type="PANTHER" id="PTHR13343">
    <property type="entry name" value="CREG1 PROTEIN"/>
    <property type="match status" value="1"/>
</dbReference>
<dbReference type="OMA" id="KSRWHAK"/>
<accession>J3L9K3</accession>
<feature type="region of interest" description="Disordered" evidence="1">
    <location>
        <begin position="54"/>
        <end position="120"/>
    </location>
</feature>
<dbReference type="eggNOG" id="ENOG502QQRH">
    <property type="taxonomic scope" value="Eukaryota"/>
</dbReference>
<feature type="compositionally biased region" description="Basic residues" evidence="1">
    <location>
        <begin position="57"/>
        <end position="69"/>
    </location>
</feature>
<proteinExistence type="predicted"/>
<dbReference type="Gene3D" id="2.30.110.10">
    <property type="entry name" value="Electron Transport, Fmn-binding Protein, Chain A"/>
    <property type="match status" value="1"/>
</dbReference>
<dbReference type="Gramene" id="OB02G13200.1">
    <property type="protein sequence ID" value="OB02G13200.1"/>
    <property type="gene ID" value="OB02G13200"/>
</dbReference>
<evidence type="ECO:0000259" key="2">
    <source>
        <dbReference type="Pfam" id="PF13883"/>
    </source>
</evidence>
<dbReference type="KEGG" id="obr:102711040"/>
<dbReference type="SUPFAM" id="SSF50475">
    <property type="entry name" value="FMN-binding split barrel"/>
    <property type="match status" value="1"/>
</dbReference>
<dbReference type="InterPro" id="IPR037119">
    <property type="entry name" value="Haem_oxidase_HugZ-like_sf"/>
</dbReference>
<keyword evidence="4" id="KW-1185">Reference proteome</keyword>
<organism evidence="3">
    <name type="scientific">Oryza brachyantha</name>
    <name type="common">malo sina</name>
    <dbReference type="NCBI Taxonomy" id="4533"/>
    <lineage>
        <taxon>Eukaryota</taxon>
        <taxon>Viridiplantae</taxon>
        <taxon>Streptophyta</taxon>
        <taxon>Embryophyta</taxon>
        <taxon>Tracheophyta</taxon>
        <taxon>Spermatophyta</taxon>
        <taxon>Magnoliopsida</taxon>
        <taxon>Liliopsida</taxon>
        <taxon>Poales</taxon>
        <taxon>Poaceae</taxon>
        <taxon>BOP clade</taxon>
        <taxon>Oryzoideae</taxon>
        <taxon>Oryzeae</taxon>
        <taxon>Oryzinae</taxon>
        <taxon>Oryza</taxon>
    </lineage>
</organism>
<feature type="region of interest" description="Disordered" evidence="1">
    <location>
        <begin position="1"/>
        <end position="41"/>
    </location>
</feature>
<dbReference type="Gene3D" id="3.20.180.10">
    <property type="entry name" value="PNP-oxidase-like"/>
    <property type="match status" value="1"/>
</dbReference>
<dbReference type="EnsemblPlants" id="OB02G13200.1">
    <property type="protein sequence ID" value="OB02G13200.1"/>
    <property type="gene ID" value="OB02G13200"/>
</dbReference>
<dbReference type="GeneID" id="102711040"/>
<protein>
    <recommendedName>
        <fullName evidence="2">CREG-like beta-barrel domain-containing protein</fullName>
    </recommendedName>
</protein>
<gene>
    <name evidence="3" type="primary">LOC102711040</name>
</gene>
<evidence type="ECO:0000256" key="1">
    <source>
        <dbReference type="SAM" id="MobiDB-lite"/>
    </source>
</evidence>
<dbReference type="AlphaFoldDB" id="J3L9K3"/>
<dbReference type="InterPro" id="IPR055343">
    <property type="entry name" value="CREG_beta-barrel"/>
</dbReference>
<dbReference type="PANTHER" id="PTHR13343:SF36">
    <property type="entry name" value="OS02G0148400 PROTEIN"/>
    <property type="match status" value="1"/>
</dbReference>
<dbReference type="OrthoDB" id="2138282at2759"/>
<dbReference type="GO" id="GO:0005737">
    <property type="term" value="C:cytoplasm"/>
    <property type="evidence" value="ECO:0007669"/>
    <property type="project" value="UniProtKB-ARBA"/>
</dbReference>
<dbReference type="InterPro" id="IPR012349">
    <property type="entry name" value="Split_barrel_FMN-bd"/>
</dbReference>
<evidence type="ECO:0000313" key="3">
    <source>
        <dbReference type="EnsemblPlants" id="OB02G13200.1"/>
    </source>
</evidence>
<evidence type="ECO:0000313" key="4">
    <source>
        <dbReference type="Proteomes" id="UP000006038"/>
    </source>
</evidence>
<dbReference type="HOGENOM" id="CLU_053419_3_0_1"/>
<feature type="compositionally biased region" description="Low complexity" evidence="1">
    <location>
        <begin position="11"/>
        <end position="22"/>
    </location>
</feature>